<keyword evidence="3 4" id="KW-0067">ATP-binding</keyword>
<dbReference type="PROSITE" id="PS00674">
    <property type="entry name" value="AAA"/>
    <property type="match status" value="1"/>
</dbReference>
<keyword evidence="6" id="KW-1133">Transmembrane helix</keyword>
<protein>
    <recommendedName>
        <fullName evidence="7">AAA+ ATPase domain-containing protein</fullName>
    </recommendedName>
</protein>
<gene>
    <name evidence="8" type="ORF">CWO85_00590</name>
</gene>
<evidence type="ECO:0000256" key="4">
    <source>
        <dbReference type="RuleBase" id="RU003651"/>
    </source>
</evidence>
<feature type="coiled-coil region" evidence="5">
    <location>
        <begin position="1474"/>
        <end position="1535"/>
    </location>
</feature>
<feature type="domain" description="AAA+ ATPase" evidence="7">
    <location>
        <begin position="913"/>
        <end position="1051"/>
    </location>
</feature>
<feature type="coiled-coil region" evidence="5">
    <location>
        <begin position="181"/>
        <end position="299"/>
    </location>
</feature>
<dbReference type="Gene3D" id="1.10.287.1490">
    <property type="match status" value="1"/>
</dbReference>
<feature type="coiled-coil region" evidence="5">
    <location>
        <begin position="325"/>
        <end position="387"/>
    </location>
</feature>
<dbReference type="SMART" id="SM00382">
    <property type="entry name" value="AAA"/>
    <property type="match status" value="1"/>
</dbReference>
<name>A0A660HLX7_ZIZJU</name>
<organism evidence="8 9">
    <name type="scientific">Ziziphus jujuba witches'-broom phytoplasma</name>
    <dbReference type="NCBI Taxonomy" id="135727"/>
    <lineage>
        <taxon>Bacteria</taxon>
        <taxon>Bacillati</taxon>
        <taxon>Mycoplasmatota</taxon>
        <taxon>Mollicutes</taxon>
        <taxon>Acholeplasmatales</taxon>
        <taxon>Acholeplasmataceae</taxon>
        <taxon>Candidatus Phytoplasma</taxon>
        <taxon>16SrV (Elm yellows group)</taxon>
    </lineage>
</organism>
<accession>A0A660HLX7</accession>
<dbReference type="InterPro" id="IPR027417">
    <property type="entry name" value="P-loop_NTPase"/>
</dbReference>
<dbReference type="PANTHER" id="PTHR23073">
    <property type="entry name" value="26S PROTEASOME REGULATORY SUBUNIT"/>
    <property type="match status" value="1"/>
</dbReference>
<evidence type="ECO:0000313" key="8">
    <source>
        <dbReference type="EMBL" id="AYJ01038.1"/>
    </source>
</evidence>
<dbReference type="InterPro" id="IPR003593">
    <property type="entry name" value="AAA+_ATPase"/>
</dbReference>
<dbReference type="GO" id="GO:0005524">
    <property type="term" value="F:ATP binding"/>
    <property type="evidence" value="ECO:0007669"/>
    <property type="project" value="UniProtKB-KW"/>
</dbReference>
<keyword evidence="6" id="KW-0812">Transmembrane</keyword>
<reference evidence="8 9" key="1">
    <citation type="journal article" date="2018" name="BMC Genomics">
        <title>Comparative genome analysis of jujube witches'-broom Phytoplasma, an obligate pathogen that causes jujube witches'-broom disease.</title>
        <authorList>
            <person name="Wang J."/>
            <person name="Song L."/>
            <person name="Jiao Q."/>
            <person name="Yang S."/>
            <person name="Gao R."/>
            <person name="Lu X."/>
            <person name="Zhou G."/>
        </authorList>
    </citation>
    <scope>NUCLEOTIDE SEQUENCE [LARGE SCALE GENOMIC DNA]</scope>
    <source>
        <strain evidence="8">Jwb-nky</strain>
    </source>
</reference>
<dbReference type="Proteomes" id="UP000272462">
    <property type="component" value="Chromosome"/>
</dbReference>
<evidence type="ECO:0000256" key="2">
    <source>
        <dbReference type="ARBA" id="ARBA00022741"/>
    </source>
</evidence>
<dbReference type="EMBL" id="CP025121">
    <property type="protein sequence ID" value="AYJ01038.1"/>
    <property type="molecule type" value="Genomic_DNA"/>
</dbReference>
<evidence type="ECO:0000256" key="3">
    <source>
        <dbReference type="ARBA" id="ARBA00022840"/>
    </source>
</evidence>
<dbReference type="InterPro" id="IPR050221">
    <property type="entry name" value="26S_Proteasome_ATPase"/>
</dbReference>
<dbReference type="GO" id="GO:0016887">
    <property type="term" value="F:ATP hydrolysis activity"/>
    <property type="evidence" value="ECO:0007669"/>
    <property type="project" value="InterPro"/>
</dbReference>
<evidence type="ECO:0000313" key="9">
    <source>
        <dbReference type="Proteomes" id="UP000272462"/>
    </source>
</evidence>
<dbReference type="KEGG" id="pzi:CWO85_00590"/>
<dbReference type="SUPFAM" id="SSF52540">
    <property type="entry name" value="P-loop containing nucleoside triphosphate hydrolases"/>
    <property type="match status" value="1"/>
</dbReference>
<dbReference type="SMR" id="A0A660HLX7"/>
<comment type="similarity">
    <text evidence="1 4">Belongs to the AAA ATPase family.</text>
</comment>
<dbReference type="InterPro" id="IPR003959">
    <property type="entry name" value="ATPase_AAA_core"/>
</dbReference>
<sequence>MKTKCKILLNINLLILIMLIFLNIKPVIKALNSNLNDIQIEGYQNYKVILKLQQIYPKLKNNNLLKKVLTKILEEFDKPYYMGETKTTIEERISLLEKYNIIDKFENTIAQTVFDKNEYVFVFLGNKIDFDNYRIYLDYKKQNFQGNKGYSWSMWSPKNIEFLSKKDIQFLVDTFEEIMILEAEKKANLNKQKNIQQIEAQISFLQTKINTYIDLFKKQEIDILNKNKKIDILTQNIEEQNSKVFTLENELNQQKSLIEINNKKWLKEKTESMGAQIKIEQIKKESQKQEELIKSKEQEIQFLIFELKKNNQKIADDKILQEAEKLEFQKDLKNQIEKLNVLKDKLESSQRSIDRLAETKEEQQKIIQNKNEKIKMLEISVADNKKQILYLNEEINKITKNLQDKIKTNNLLSESQQKILNTEISSLTKDINALREKLISHKFILESNKEQITNLLQQLEEKNNEIIEMKNLNALEKQELKDDIEENKQQLIEIKKNLDIAQNTITELRQTIEEQKNIIEKKQNKIANLEQNMKIKENIINSLNDRIIKVEQEIKNKKEQLEENKFLTTQEKQKLQNQIDEKEKLILDLKNQLYSKENFLIQTQEEINILRNQLQEQKDEIIFIKNLNEEEKNELKNYIKTQTKSLDKLENDLDIAYENIDKLKKTVEEQTDIIDNKQKQISILEKNIKQKESSIENLSQKIANLEQDVNLKVQELIKNKFLSQEEQRFLSEKINQIKKQIKNLQEQMSQKEEFIERSNKKINYLQANLEMQEEQIKQNQILNQKEKNQLKQDIRHHINSLENLKSQLDKYKQKIEVSLQNNNMFNYLLIEAMSHMNTMNRETLDFFQKMRQEQEIKKKDESENVKMFLKKTDNFPTFKEVIGNEEAKKQLKESLTQLTGETSEYKTKGNNEPPKGILLYGPPGTGKTYLAKAFAKESRLPFFSITSSDFSKTYVGESPRLVKNIFDEARKHSPSIILIDECEAVFKKRHSDGLNSDHGNVVISFLSQIDGTYTDKNKPVFVIATTNFKDDIDNSILSRFNKLIEIDFWNEKNINIFLKQISKKYNLDIRAYQYLDKISKQIINSGLDELRTPRKMIELFEQSINVAFYEHKHLNILPIDLQLVMDRFTNKQNVINWEEHDHIKPSLEQLYTIQEYKNTPIKHLFIDSSFNDEEKKYFQLIQTDYMLHQKLVYNKNSQGKTVEFEVDSDNLKRIKNFYSSDNPFPDELLGFYFKEGTESKEIQEMKKTSNLESILNVAIEAKAKQIYFIWNIDKIKHNKMQIEGLMRKYTNEFHFLTSDDNLKTKLLEMSQVTENNEIEFEKIILQYIEEIKEKLTDNIYDEITQQNELIILEDSFELKRDITKQINKVFQQNNFLFLKGIKNEVLSNIKGKLIQNKENNLRDKILNLINAITFNTKVFNYLEIDQIKKQINQDVYNYFVIQNKYSLKDIQNQIYKTENQVNKELFDRYWQTILKQLNINCNLEKDKIINLLEEKTKKELFYNDLELEKIIKFLNEEIEKNIKHLENNLKKKISDNINRYILIDNVLNQKISNQEIDLIKEAAFVIAKDELKKENIKEKQIHDKIKSFVLNYKISEKTDSKDFFAMISENFYWLKFVLIVFGCKMFFRKKI</sequence>
<dbReference type="InterPro" id="IPR003960">
    <property type="entry name" value="ATPase_AAA_CS"/>
</dbReference>
<keyword evidence="2 4" id="KW-0547">Nucleotide-binding</keyword>
<dbReference type="RefSeq" id="WP_121463770.1">
    <property type="nucleotide sequence ID" value="NZ_CP025121.1"/>
</dbReference>
<dbReference type="CDD" id="cd19481">
    <property type="entry name" value="RecA-like_protease"/>
    <property type="match status" value="1"/>
</dbReference>
<feature type="transmembrane region" description="Helical" evidence="6">
    <location>
        <begin position="7"/>
        <end position="24"/>
    </location>
</feature>
<dbReference type="Gene3D" id="3.40.50.300">
    <property type="entry name" value="P-loop containing nucleotide triphosphate hydrolases"/>
    <property type="match status" value="1"/>
</dbReference>
<proteinExistence type="inferred from homology"/>
<keyword evidence="6" id="KW-0472">Membrane</keyword>
<dbReference type="OrthoDB" id="385844at2"/>
<evidence type="ECO:0000256" key="1">
    <source>
        <dbReference type="ARBA" id="ARBA00006914"/>
    </source>
</evidence>
<evidence type="ECO:0000256" key="5">
    <source>
        <dbReference type="SAM" id="Coils"/>
    </source>
</evidence>
<feature type="coiled-coil region" evidence="5">
    <location>
        <begin position="417"/>
        <end position="821"/>
    </location>
</feature>
<evidence type="ECO:0000259" key="7">
    <source>
        <dbReference type="SMART" id="SM00382"/>
    </source>
</evidence>
<evidence type="ECO:0000256" key="6">
    <source>
        <dbReference type="SAM" id="Phobius"/>
    </source>
</evidence>
<dbReference type="Pfam" id="PF00004">
    <property type="entry name" value="AAA"/>
    <property type="match status" value="1"/>
</dbReference>
<keyword evidence="9" id="KW-1185">Reference proteome</keyword>
<keyword evidence="5" id="KW-0175">Coiled coil</keyword>